<gene>
    <name evidence="1" type="ORF">CSQ87_04615</name>
</gene>
<dbReference type="InterPro" id="IPR025329">
    <property type="entry name" value="DUF4235"/>
</dbReference>
<protein>
    <recommendedName>
        <fullName evidence="3">DUF4235 domain-containing protein</fullName>
    </recommendedName>
</protein>
<accession>A0A2M9HEQ4</accession>
<keyword evidence="2" id="KW-1185">Reference proteome</keyword>
<dbReference type="Pfam" id="PF14019">
    <property type="entry name" value="DUF4235"/>
    <property type="match status" value="1"/>
</dbReference>
<comment type="caution">
    <text evidence="1">The sequence shown here is derived from an EMBL/GenBank/DDBJ whole genome shotgun (WGS) entry which is preliminary data.</text>
</comment>
<organism evidence="1 2">
    <name type="scientific">Bifidobacterium simiarum</name>
    <dbReference type="NCBI Taxonomy" id="2045441"/>
    <lineage>
        <taxon>Bacteria</taxon>
        <taxon>Bacillati</taxon>
        <taxon>Actinomycetota</taxon>
        <taxon>Actinomycetes</taxon>
        <taxon>Bifidobacteriales</taxon>
        <taxon>Bifidobacteriaceae</taxon>
        <taxon>Bifidobacterium</taxon>
    </lineage>
</organism>
<dbReference type="AlphaFoldDB" id="A0A2M9HEQ4"/>
<dbReference type="Proteomes" id="UP000231451">
    <property type="component" value="Unassembled WGS sequence"/>
</dbReference>
<evidence type="ECO:0000313" key="2">
    <source>
        <dbReference type="Proteomes" id="UP000231451"/>
    </source>
</evidence>
<sequence length="125" mass="13537">MVDMTDSRTNRQISSGASDVVRRLDAVNDKVTAKRKAFEADPDDAIDKIVKFTFPTITGFVASKLLETLWNRGGKHVAKQNPLTKALSGALFAGVSSAVGFLVSQAGEHGSQALVNRRHRRNGRS</sequence>
<name>A0A2M9HEQ4_9BIFI</name>
<dbReference type="EMBL" id="PEBK01000004">
    <property type="protein sequence ID" value="PJM75304.1"/>
    <property type="molecule type" value="Genomic_DNA"/>
</dbReference>
<evidence type="ECO:0008006" key="3">
    <source>
        <dbReference type="Google" id="ProtNLM"/>
    </source>
</evidence>
<dbReference type="OrthoDB" id="3240197at2"/>
<reference evidence="1 2" key="1">
    <citation type="submission" date="2017-10" db="EMBL/GenBank/DDBJ databases">
        <title>Draft genome sequences of strains TRE 1, TRE 9, TRE H and TRI 7, isolated from tamarins, belonging to four potential novel Bifidobacterium species.</title>
        <authorList>
            <person name="Mattarelli P."/>
            <person name="Modesto M."/>
            <person name="Puglisi E."/>
            <person name="Morelli L."/>
            <person name="Spezio C."/>
            <person name="Bonetti A."/>
            <person name="Sandri C."/>
        </authorList>
    </citation>
    <scope>NUCLEOTIDE SEQUENCE [LARGE SCALE GENOMIC DNA]</scope>
    <source>
        <strain evidence="2">TRI7</strain>
    </source>
</reference>
<evidence type="ECO:0000313" key="1">
    <source>
        <dbReference type="EMBL" id="PJM75304.1"/>
    </source>
</evidence>
<proteinExistence type="predicted"/>